<evidence type="ECO:0000256" key="1">
    <source>
        <dbReference type="ARBA" id="ARBA00004370"/>
    </source>
</evidence>
<dbReference type="GO" id="GO:0016020">
    <property type="term" value="C:membrane"/>
    <property type="evidence" value="ECO:0007669"/>
    <property type="project" value="UniProtKB-SubCell"/>
</dbReference>
<feature type="transmembrane region" description="Helical" evidence="5">
    <location>
        <begin position="20"/>
        <end position="38"/>
    </location>
</feature>
<evidence type="ECO:0000256" key="3">
    <source>
        <dbReference type="ARBA" id="ARBA00022989"/>
    </source>
</evidence>
<feature type="transmembrane region" description="Helical" evidence="5">
    <location>
        <begin position="93"/>
        <end position="112"/>
    </location>
</feature>
<dbReference type="InterPro" id="IPR006694">
    <property type="entry name" value="Fatty_acid_hydroxylase"/>
</dbReference>
<dbReference type="Proteomes" id="UP000290283">
    <property type="component" value="Unassembled WGS sequence"/>
</dbReference>
<dbReference type="OrthoDB" id="9770329at2"/>
<dbReference type="EMBL" id="SBKO01000001">
    <property type="protein sequence ID" value="RXR20361.1"/>
    <property type="molecule type" value="Genomic_DNA"/>
</dbReference>
<dbReference type="GO" id="GO:0005506">
    <property type="term" value="F:iron ion binding"/>
    <property type="evidence" value="ECO:0007669"/>
    <property type="project" value="InterPro"/>
</dbReference>
<dbReference type="GO" id="GO:0008610">
    <property type="term" value="P:lipid biosynthetic process"/>
    <property type="evidence" value="ECO:0007669"/>
    <property type="project" value="InterPro"/>
</dbReference>
<comment type="subcellular location">
    <subcellularLocation>
        <location evidence="1">Membrane</location>
    </subcellularLocation>
</comment>
<name>A0A4V1N237_9FLAO</name>
<keyword evidence="4 5" id="KW-0472">Membrane</keyword>
<keyword evidence="3 5" id="KW-1133">Transmembrane helix</keyword>
<proteinExistence type="predicted"/>
<evidence type="ECO:0000256" key="5">
    <source>
        <dbReference type="SAM" id="Phobius"/>
    </source>
</evidence>
<organism evidence="7 8">
    <name type="scientific">Flavobacterium amnicola</name>
    <dbReference type="NCBI Taxonomy" id="2506422"/>
    <lineage>
        <taxon>Bacteria</taxon>
        <taxon>Pseudomonadati</taxon>
        <taxon>Bacteroidota</taxon>
        <taxon>Flavobacteriia</taxon>
        <taxon>Flavobacteriales</taxon>
        <taxon>Flavobacteriaceae</taxon>
        <taxon>Flavobacterium</taxon>
    </lineage>
</organism>
<keyword evidence="8" id="KW-1185">Reference proteome</keyword>
<comment type="caution">
    <text evidence="7">The sequence shown here is derived from an EMBL/GenBank/DDBJ whole genome shotgun (WGS) entry which is preliminary data.</text>
</comment>
<evidence type="ECO:0000256" key="4">
    <source>
        <dbReference type="ARBA" id="ARBA00023136"/>
    </source>
</evidence>
<dbReference type="PANTHER" id="PTHR11863">
    <property type="entry name" value="STEROL DESATURASE"/>
    <property type="match status" value="1"/>
</dbReference>
<evidence type="ECO:0000313" key="8">
    <source>
        <dbReference type="Proteomes" id="UP000290283"/>
    </source>
</evidence>
<dbReference type="GO" id="GO:0016491">
    <property type="term" value="F:oxidoreductase activity"/>
    <property type="evidence" value="ECO:0007669"/>
    <property type="project" value="InterPro"/>
</dbReference>
<accession>A0A4V1N237</accession>
<gene>
    <name evidence="7" type="ORF">EQG63_00050</name>
</gene>
<protein>
    <submittedName>
        <fullName evidence="7">Sterol desaturase family protein</fullName>
    </submittedName>
</protein>
<evidence type="ECO:0000259" key="6">
    <source>
        <dbReference type="Pfam" id="PF04116"/>
    </source>
</evidence>
<dbReference type="AlphaFoldDB" id="A0A4V1N237"/>
<sequence>MNFEVDIWLKSLTNISVRYFLLASITFLIFYILFPKVFEKIKIQKKFPKKDNYYRDIGYSVVSMLIFATMAYLCFTALRPYNNINYGPIINPYWFALSFVWMFFLHDTYFYWCHRAMHHPILYRKVHLIHHKSTNPSPWTAYAFHPLEAVLEAGIVPLVAFTVPVHRTAFFIFMLFQIIYNVYGHLGYELYPKNFHKTWIGKWVNTSVAHNQHHKSFFGNYGLYTLIWDRWLGTVREDYDSTYEAVKK</sequence>
<dbReference type="Pfam" id="PF04116">
    <property type="entry name" value="FA_hydroxylase"/>
    <property type="match status" value="1"/>
</dbReference>
<feature type="domain" description="Fatty acid hydroxylase" evidence="6">
    <location>
        <begin position="99"/>
        <end position="234"/>
    </location>
</feature>
<evidence type="ECO:0000313" key="7">
    <source>
        <dbReference type="EMBL" id="RXR20361.1"/>
    </source>
</evidence>
<keyword evidence="2 5" id="KW-0812">Transmembrane</keyword>
<feature type="transmembrane region" description="Helical" evidence="5">
    <location>
        <begin position="59"/>
        <end position="81"/>
    </location>
</feature>
<dbReference type="InterPro" id="IPR050307">
    <property type="entry name" value="Sterol_Desaturase_Related"/>
</dbReference>
<evidence type="ECO:0000256" key="2">
    <source>
        <dbReference type="ARBA" id="ARBA00022692"/>
    </source>
</evidence>
<dbReference type="RefSeq" id="WP_129432990.1">
    <property type="nucleotide sequence ID" value="NZ_SBKO01000001.1"/>
</dbReference>
<reference evidence="8" key="1">
    <citation type="submission" date="2019-01" db="EMBL/GenBank/DDBJ databases">
        <title>Cytophagaceae bacterium strain CAR-16.</title>
        <authorList>
            <person name="Chen W.-M."/>
        </authorList>
    </citation>
    <scope>NUCLEOTIDE SEQUENCE [LARGE SCALE GENOMIC DNA]</scope>
    <source>
        <strain evidence="8">LLJ-11</strain>
    </source>
</reference>